<protein>
    <submittedName>
        <fullName evidence="1">Uncharacterized protein</fullName>
    </submittedName>
</protein>
<dbReference type="InterPro" id="IPR029063">
    <property type="entry name" value="SAM-dependent_MTases_sf"/>
</dbReference>
<proteinExistence type="predicted"/>
<evidence type="ECO:0000313" key="1">
    <source>
        <dbReference type="EMBL" id="MFC6960423.1"/>
    </source>
</evidence>
<keyword evidence="2" id="KW-1185">Reference proteome</keyword>
<organism evidence="1 2">
    <name type="scientific">Glycomyces mayteni</name>
    <dbReference type="NCBI Taxonomy" id="543887"/>
    <lineage>
        <taxon>Bacteria</taxon>
        <taxon>Bacillati</taxon>
        <taxon>Actinomycetota</taxon>
        <taxon>Actinomycetes</taxon>
        <taxon>Glycomycetales</taxon>
        <taxon>Glycomycetaceae</taxon>
        <taxon>Glycomyces</taxon>
    </lineage>
</organism>
<gene>
    <name evidence="1" type="ORF">ACFQS3_24815</name>
</gene>
<dbReference type="Proteomes" id="UP001596470">
    <property type="component" value="Unassembled WGS sequence"/>
</dbReference>
<dbReference type="CDD" id="cd02440">
    <property type="entry name" value="AdoMet_MTases"/>
    <property type="match status" value="1"/>
</dbReference>
<sequence length="265" mass="29304">MSATPFYDEEESEFYGMCVEDLIRRHERANGSAFKLVELGAGTAKTICGVLRRVGSSIQVHGFEIDGASFHSARTNVVDHALEDRYRLTHGDFFEAMEGVPAQGCLISNPPYLPSPDPQIRLPHLWGGEHGDHISRKAIAMGFPRVLLMLSSFANPLGLLRWARAHGYALVHWVARPIEFGDYSSEPKVRRHIDEMAATGRSFVTEDSYLLVGATWSKEGAAADRSAELARLIRSHSQPLQRRPEDGRPGGRVAVRRAAAAAELF</sequence>
<dbReference type="SUPFAM" id="SSF53335">
    <property type="entry name" value="S-adenosyl-L-methionine-dependent methyltransferases"/>
    <property type="match status" value="1"/>
</dbReference>
<comment type="caution">
    <text evidence="1">The sequence shown here is derived from an EMBL/GenBank/DDBJ whole genome shotgun (WGS) entry which is preliminary data.</text>
</comment>
<dbReference type="Gene3D" id="3.40.50.150">
    <property type="entry name" value="Vaccinia Virus protein VP39"/>
    <property type="match status" value="1"/>
</dbReference>
<name>A0ABW2DFT5_9ACTN</name>
<dbReference type="RefSeq" id="WP_382356845.1">
    <property type="nucleotide sequence ID" value="NZ_JBHMBP010000006.1"/>
</dbReference>
<accession>A0ABW2DFT5</accession>
<reference evidence="2" key="1">
    <citation type="journal article" date="2019" name="Int. J. Syst. Evol. Microbiol.">
        <title>The Global Catalogue of Microorganisms (GCM) 10K type strain sequencing project: providing services to taxonomists for standard genome sequencing and annotation.</title>
        <authorList>
            <consortium name="The Broad Institute Genomics Platform"/>
            <consortium name="The Broad Institute Genome Sequencing Center for Infectious Disease"/>
            <person name="Wu L."/>
            <person name="Ma J."/>
        </authorList>
    </citation>
    <scope>NUCLEOTIDE SEQUENCE [LARGE SCALE GENOMIC DNA]</scope>
    <source>
        <strain evidence="2">KACC 12634</strain>
    </source>
</reference>
<evidence type="ECO:0000313" key="2">
    <source>
        <dbReference type="Proteomes" id="UP001596470"/>
    </source>
</evidence>
<dbReference type="EMBL" id="JBHSYS010000006">
    <property type="protein sequence ID" value="MFC6960423.1"/>
    <property type="molecule type" value="Genomic_DNA"/>
</dbReference>